<keyword evidence="1" id="KW-0378">Hydrolase</keyword>
<dbReference type="EMBL" id="BGPR01001373">
    <property type="protein sequence ID" value="GBM52325.1"/>
    <property type="molecule type" value="Genomic_DNA"/>
</dbReference>
<keyword evidence="1" id="KW-0547">Nucleotide-binding</keyword>
<evidence type="ECO:0000313" key="4">
    <source>
        <dbReference type="EMBL" id="GBL98229.1"/>
    </source>
</evidence>
<dbReference type="PANTHER" id="PTHR10492:SF57">
    <property type="entry name" value="ATP-DEPENDENT DNA HELICASE"/>
    <property type="match status" value="1"/>
</dbReference>
<keyword evidence="1" id="KW-0227">DNA damage</keyword>
<evidence type="ECO:0000259" key="2">
    <source>
        <dbReference type="Pfam" id="PF05970"/>
    </source>
</evidence>
<dbReference type="InterPro" id="IPR049163">
    <property type="entry name" value="Pif1-like_2B_dom"/>
</dbReference>
<dbReference type="Pfam" id="PF05970">
    <property type="entry name" value="PIF1"/>
    <property type="match status" value="1"/>
</dbReference>
<organism evidence="5 6">
    <name type="scientific">Araneus ventricosus</name>
    <name type="common">Orbweaver spider</name>
    <name type="synonym">Epeira ventricosa</name>
    <dbReference type="NCBI Taxonomy" id="182803"/>
    <lineage>
        <taxon>Eukaryota</taxon>
        <taxon>Metazoa</taxon>
        <taxon>Ecdysozoa</taxon>
        <taxon>Arthropoda</taxon>
        <taxon>Chelicerata</taxon>
        <taxon>Arachnida</taxon>
        <taxon>Araneae</taxon>
        <taxon>Araneomorphae</taxon>
        <taxon>Entelegynae</taxon>
        <taxon>Araneoidea</taxon>
        <taxon>Araneidae</taxon>
        <taxon>Araneus</taxon>
    </lineage>
</organism>
<dbReference type="InterPro" id="IPR010285">
    <property type="entry name" value="DNA_helicase_pif1-like_DEAD"/>
</dbReference>
<evidence type="ECO:0000313" key="6">
    <source>
        <dbReference type="Proteomes" id="UP000499080"/>
    </source>
</evidence>
<dbReference type="GO" id="GO:0005524">
    <property type="term" value="F:ATP binding"/>
    <property type="evidence" value="ECO:0007669"/>
    <property type="project" value="UniProtKB-KW"/>
</dbReference>
<dbReference type="InterPro" id="IPR027417">
    <property type="entry name" value="P-loop_NTPase"/>
</dbReference>
<dbReference type="GO" id="GO:0000723">
    <property type="term" value="P:telomere maintenance"/>
    <property type="evidence" value="ECO:0007669"/>
    <property type="project" value="InterPro"/>
</dbReference>
<keyword evidence="1" id="KW-0233">DNA recombination</keyword>
<dbReference type="Pfam" id="PF21530">
    <property type="entry name" value="Pif1_2B_dom"/>
    <property type="match status" value="1"/>
</dbReference>
<comment type="cofactor">
    <cofactor evidence="1">
        <name>Mg(2+)</name>
        <dbReference type="ChEBI" id="CHEBI:18420"/>
    </cofactor>
</comment>
<dbReference type="EC" id="5.6.2.3" evidence="1"/>
<dbReference type="GO" id="GO:0006281">
    <property type="term" value="P:DNA repair"/>
    <property type="evidence" value="ECO:0007669"/>
    <property type="project" value="UniProtKB-KW"/>
</dbReference>
<dbReference type="OrthoDB" id="912502at2759"/>
<keyword evidence="1" id="KW-0347">Helicase</keyword>
<keyword evidence="6" id="KW-1185">Reference proteome</keyword>
<proteinExistence type="inferred from homology"/>
<comment type="caution">
    <text evidence="5">The sequence shown here is derived from an EMBL/GenBank/DDBJ whole genome shotgun (WGS) entry which is preliminary data.</text>
</comment>
<evidence type="ECO:0000313" key="5">
    <source>
        <dbReference type="EMBL" id="GBM52325.1"/>
    </source>
</evidence>
<name>A0A4Y2GHW5_ARAVE</name>
<dbReference type="GO" id="GO:0006310">
    <property type="term" value="P:DNA recombination"/>
    <property type="evidence" value="ECO:0007669"/>
    <property type="project" value="UniProtKB-KW"/>
</dbReference>
<comment type="similarity">
    <text evidence="1">Belongs to the helicase family.</text>
</comment>
<protein>
    <recommendedName>
        <fullName evidence="1">ATP-dependent DNA helicase</fullName>
        <ecNumber evidence="1">5.6.2.3</ecNumber>
    </recommendedName>
</protein>
<reference evidence="5 6" key="1">
    <citation type="journal article" date="2019" name="Sci. Rep.">
        <title>Orb-weaving spider Araneus ventricosus genome elucidates the spidroin gene catalogue.</title>
        <authorList>
            <person name="Kono N."/>
            <person name="Nakamura H."/>
            <person name="Ohtoshi R."/>
            <person name="Moran D.A.P."/>
            <person name="Shinohara A."/>
            <person name="Yoshida Y."/>
            <person name="Fujiwara M."/>
            <person name="Mori M."/>
            <person name="Tomita M."/>
            <person name="Arakawa K."/>
        </authorList>
    </citation>
    <scope>NUCLEOTIDE SEQUENCE [LARGE SCALE GENOMIC DNA]</scope>
</reference>
<evidence type="ECO:0000256" key="1">
    <source>
        <dbReference type="RuleBase" id="RU363044"/>
    </source>
</evidence>
<keyword evidence="1" id="KW-0067">ATP-binding</keyword>
<dbReference type="EMBL" id="BGPR01085149">
    <property type="protein sequence ID" value="GBL98229.1"/>
    <property type="molecule type" value="Genomic_DNA"/>
</dbReference>
<comment type="catalytic activity">
    <reaction evidence="1">
        <text>ATP + H2O = ADP + phosphate + H(+)</text>
        <dbReference type="Rhea" id="RHEA:13065"/>
        <dbReference type="ChEBI" id="CHEBI:15377"/>
        <dbReference type="ChEBI" id="CHEBI:15378"/>
        <dbReference type="ChEBI" id="CHEBI:30616"/>
        <dbReference type="ChEBI" id="CHEBI:43474"/>
        <dbReference type="ChEBI" id="CHEBI:456216"/>
        <dbReference type="EC" id="5.6.2.3"/>
    </reaction>
</comment>
<dbReference type="PANTHER" id="PTHR10492">
    <property type="match status" value="1"/>
</dbReference>
<evidence type="ECO:0000259" key="3">
    <source>
        <dbReference type="Pfam" id="PF21530"/>
    </source>
</evidence>
<dbReference type="GO" id="GO:0016787">
    <property type="term" value="F:hydrolase activity"/>
    <property type="evidence" value="ECO:0007669"/>
    <property type="project" value="UniProtKB-KW"/>
</dbReference>
<dbReference type="SUPFAM" id="SSF52540">
    <property type="entry name" value="P-loop containing nucleoside triphosphate hydrolases"/>
    <property type="match status" value="1"/>
</dbReference>
<dbReference type="Proteomes" id="UP000499080">
    <property type="component" value="Unassembled WGS sequence"/>
</dbReference>
<feature type="domain" description="DNA helicase Pif1-like 2B" evidence="3">
    <location>
        <begin position="234"/>
        <end position="278"/>
    </location>
</feature>
<dbReference type="GO" id="GO:0043139">
    <property type="term" value="F:5'-3' DNA helicase activity"/>
    <property type="evidence" value="ECO:0007669"/>
    <property type="project" value="UniProtKB-EC"/>
</dbReference>
<accession>A0A4Y2GHW5</accession>
<feature type="domain" description="DNA helicase Pif1-like DEAD-box helicase" evidence="2">
    <location>
        <begin position="2"/>
        <end position="147"/>
    </location>
</feature>
<gene>
    <name evidence="4" type="ORF">AVEN_108129_1</name>
    <name evidence="5" type="ORF">AVEN_126403_1</name>
</gene>
<sequence length="387" mass="43847">MTGGRTAHSMLQIPIDLIHNEIPVFNIKKRRPKADVLQEVKVLFWGRNFYDAQAWSRSREQNLRGNKDLTGGLIVVLAGDFRQTLPVIPRGTMADEIKACLKSSYLWKQVKIMKLTTNIRIQNNCQNSQRFSGYLLKIGDGKEATTENGKIRLSNEFCKICPTLEYLINQVYPDNTLNIQNIQCLQERAILTPLNEKVREINFTVQEKVPAAARTYYSIDKCLNDEDATSYPVEFLNSLNPSCIPLHILVLKVGCPIMLLRNLDPPKLCNGSRLIVKVLHAHVIEATILTGPFEGEHVLIPRIPLIPTDFPFSFQRLQFPLRLAFSITINKAQGQSLRVTGLDLTDECFSHGQLNVGMSREKDTSTLFIIADKQKEAKNIVYSQVLK</sequence>
<keyword evidence="1" id="KW-0234">DNA repair</keyword>
<dbReference type="AlphaFoldDB" id="A0A4Y2GHW5"/>